<evidence type="ECO:0000256" key="1">
    <source>
        <dbReference type="ARBA" id="ARBA00022801"/>
    </source>
</evidence>
<proteinExistence type="predicted"/>
<organism evidence="3 4">
    <name type="scientific">Adineta ricciae</name>
    <name type="common">Rotifer</name>
    <dbReference type="NCBI Taxonomy" id="249248"/>
    <lineage>
        <taxon>Eukaryota</taxon>
        <taxon>Metazoa</taxon>
        <taxon>Spiralia</taxon>
        <taxon>Gnathifera</taxon>
        <taxon>Rotifera</taxon>
        <taxon>Eurotatoria</taxon>
        <taxon>Bdelloidea</taxon>
        <taxon>Adinetida</taxon>
        <taxon>Adinetidae</taxon>
        <taxon>Adineta</taxon>
    </lineage>
</organism>
<feature type="domain" description="Resuscitation-promoting factor core lysozyme-like" evidence="2">
    <location>
        <begin position="36"/>
        <end position="94"/>
    </location>
</feature>
<dbReference type="OrthoDB" id="10035791at2759"/>
<accession>A0A815JW17</accession>
<name>A0A815JW17_ADIRI</name>
<dbReference type="AlphaFoldDB" id="A0A815JW17"/>
<evidence type="ECO:0000313" key="4">
    <source>
        <dbReference type="Proteomes" id="UP000663852"/>
    </source>
</evidence>
<comment type="caution">
    <text evidence="3">The sequence shown here is derived from an EMBL/GenBank/DDBJ whole genome shotgun (WGS) entry which is preliminary data.</text>
</comment>
<dbReference type="Proteomes" id="UP000663852">
    <property type="component" value="Unassembled WGS sequence"/>
</dbReference>
<dbReference type="EMBL" id="CAJNOJ010000304">
    <property type="protein sequence ID" value="CAF1385202.1"/>
    <property type="molecule type" value="Genomic_DNA"/>
</dbReference>
<dbReference type="InterPro" id="IPR010618">
    <property type="entry name" value="RPF"/>
</dbReference>
<reference evidence="3" key="1">
    <citation type="submission" date="2021-02" db="EMBL/GenBank/DDBJ databases">
        <authorList>
            <person name="Nowell W R."/>
        </authorList>
    </citation>
    <scope>NUCLEOTIDE SEQUENCE</scope>
</reference>
<keyword evidence="1" id="KW-0378">Hydrolase</keyword>
<dbReference type="GO" id="GO:0016787">
    <property type="term" value="F:hydrolase activity"/>
    <property type="evidence" value="ECO:0007669"/>
    <property type="project" value="UniProtKB-KW"/>
</dbReference>
<protein>
    <recommendedName>
        <fullName evidence="2">Resuscitation-promoting factor core lysozyme-like domain-containing protein</fullName>
    </recommendedName>
</protein>
<dbReference type="InterPro" id="IPR023346">
    <property type="entry name" value="Lysozyme-like_dom_sf"/>
</dbReference>
<sequence>MQFFTNFLKIFLDFRDVRKIVNTSKINKGMSVNKFLSAIRSKESSNNYQAQNSRSSASGAYQFIDKTWKNLGGSTIHAKDATVDEQDRIAENYAKHLLKKYGNDYHKAARAWNQGEPTAEKDLNAGKTYADDVIQRMN</sequence>
<evidence type="ECO:0000259" key="2">
    <source>
        <dbReference type="Pfam" id="PF06737"/>
    </source>
</evidence>
<dbReference type="SUPFAM" id="SSF53955">
    <property type="entry name" value="Lysozyme-like"/>
    <property type="match status" value="1"/>
</dbReference>
<dbReference type="Pfam" id="PF06737">
    <property type="entry name" value="Transglycosylas"/>
    <property type="match status" value="1"/>
</dbReference>
<gene>
    <name evidence="3" type="ORF">EDS130_LOCUS35160</name>
</gene>
<dbReference type="Gene3D" id="1.10.530.10">
    <property type="match status" value="1"/>
</dbReference>
<evidence type="ECO:0000313" key="3">
    <source>
        <dbReference type="EMBL" id="CAF1385202.1"/>
    </source>
</evidence>